<reference evidence="8" key="1">
    <citation type="submission" date="2011-06" db="EMBL/GenBank/DDBJ databases">
        <title>Complete genome sequence of Paenibacillus mucilaginosus KNP414.</title>
        <authorList>
            <person name="Wang J."/>
            <person name="Hu S."/>
            <person name="Hu X."/>
            <person name="Zhang B."/>
            <person name="Dong D."/>
            <person name="Zhang S."/>
            <person name="Zhao K."/>
            <person name="Wu D."/>
        </authorList>
    </citation>
    <scope>NUCLEOTIDE SEQUENCE [LARGE SCALE GENOMIC DNA]</scope>
    <source>
        <strain evidence="8">KNP414</strain>
    </source>
</reference>
<dbReference type="InterPro" id="IPR025184">
    <property type="entry name" value="AadA_C"/>
</dbReference>
<evidence type="ECO:0000259" key="5">
    <source>
        <dbReference type="Pfam" id="PF01909"/>
    </source>
</evidence>
<reference evidence="7 8" key="2">
    <citation type="journal article" date="2013" name="Genome Announc.">
        <title>Genome Sequence of Growth-Improving Paenibacillus mucilaginosus Strain KNP414.</title>
        <authorList>
            <person name="Lu J.J."/>
            <person name="Wang J.F."/>
            <person name="Hu X.F."/>
        </authorList>
    </citation>
    <scope>NUCLEOTIDE SEQUENCE [LARGE SCALE GENOMIC DNA]</scope>
    <source>
        <strain evidence="7 8">KNP414</strain>
    </source>
</reference>
<dbReference type="EMBL" id="CP002869">
    <property type="protein sequence ID" value="AEI43683.1"/>
    <property type="molecule type" value="Genomic_DNA"/>
</dbReference>
<dbReference type="GO" id="GO:0046677">
    <property type="term" value="P:response to antibiotic"/>
    <property type="evidence" value="ECO:0007669"/>
    <property type="project" value="UniProtKB-KW"/>
</dbReference>
<dbReference type="CDD" id="cd05403">
    <property type="entry name" value="NT_KNTase_like"/>
    <property type="match status" value="1"/>
</dbReference>
<feature type="domain" description="Polymerase nucleotidyl transferase" evidence="5">
    <location>
        <begin position="16"/>
        <end position="69"/>
    </location>
</feature>
<evidence type="ECO:0000313" key="8">
    <source>
        <dbReference type="Proteomes" id="UP000006620"/>
    </source>
</evidence>
<dbReference type="SUPFAM" id="SSF81301">
    <property type="entry name" value="Nucleotidyltransferase"/>
    <property type="match status" value="1"/>
</dbReference>
<sequence>MNIHAEVDTLAAFLENELKEQLTGIYLHGSLAMGGFHPEHSDIDVLVVVKRKLTQEEKKRIAGGLLAFEERLPGGGGVELSVITASSLEHWKHPAPFEFHYSAAHRDRYRADENYMCGGGTDPDLAAHLTVTYHRGFALHGPAVRSVVPEIPREHYMDSIFSDIENAPEQIAAKPVYYTLNLCRVLYYLREGVVSSKVEGGAWGLSVLPPEYRPLIRQCLDEYSGLKQQPSVHNSRLAEEFAGYMCTAIHREAGASGSSKI</sequence>
<dbReference type="Gene3D" id="3.30.460.10">
    <property type="entry name" value="Beta Polymerase, domain 2"/>
    <property type="match status" value="1"/>
</dbReference>
<dbReference type="RefSeq" id="WP_013918836.1">
    <property type="nucleotide sequence ID" value="NC_015690.1"/>
</dbReference>
<dbReference type="HOGENOM" id="CLU_071584_1_0_9"/>
<dbReference type="Pfam" id="PF13427">
    <property type="entry name" value="AadA_C"/>
    <property type="match status" value="1"/>
</dbReference>
<dbReference type="KEGG" id="pms:KNP414_05159"/>
<accession>F8F9J4</accession>
<evidence type="ECO:0000259" key="6">
    <source>
        <dbReference type="Pfam" id="PF13427"/>
    </source>
</evidence>
<keyword evidence="4" id="KW-0547">Nucleotide-binding</keyword>
<dbReference type="PIRSF" id="PIRSF000819">
    <property type="entry name" value="Streptomycin_3-adenylyltransf"/>
    <property type="match status" value="1"/>
</dbReference>
<evidence type="ECO:0000256" key="1">
    <source>
        <dbReference type="ARBA" id="ARBA00022679"/>
    </source>
</evidence>
<gene>
    <name evidence="7" type="ordered locus">KNP414_05159</name>
</gene>
<dbReference type="InterPro" id="IPR002934">
    <property type="entry name" value="Polymerase_NTP_transf_dom"/>
</dbReference>
<evidence type="ECO:0000256" key="2">
    <source>
        <dbReference type="ARBA" id="ARBA00023251"/>
    </source>
</evidence>
<dbReference type="AlphaFoldDB" id="F8F9J4"/>
<dbReference type="Proteomes" id="UP000006620">
    <property type="component" value="Chromosome"/>
</dbReference>
<keyword evidence="2 4" id="KW-0046">Antibiotic resistance</keyword>
<organism evidence="7 8">
    <name type="scientific">Paenibacillus mucilaginosus (strain KNP414)</name>
    <dbReference type="NCBI Taxonomy" id="1036673"/>
    <lineage>
        <taxon>Bacteria</taxon>
        <taxon>Bacillati</taxon>
        <taxon>Bacillota</taxon>
        <taxon>Bacilli</taxon>
        <taxon>Bacillales</taxon>
        <taxon>Paenibacillaceae</taxon>
        <taxon>Paenibacillus</taxon>
    </lineage>
</organism>
<dbReference type="PATRIC" id="fig|1036673.3.peg.4772"/>
<feature type="domain" description="Adenylyltransferase AadA C-terminal" evidence="6">
    <location>
        <begin position="147"/>
        <end position="247"/>
    </location>
</feature>
<evidence type="ECO:0000256" key="4">
    <source>
        <dbReference type="PIRNR" id="PIRNR000819"/>
    </source>
</evidence>
<evidence type="ECO:0000256" key="3">
    <source>
        <dbReference type="ARBA" id="ARBA00047831"/>
    </source>
</evidence>
<name>F8F9J4_PAEMK</name>
<comment type="catalytic activity">
    <reaction evidence="3 4">
        <text>spectinomycin + ATP = 9-O-adenylylspectinomycin + diphosphate</text>
        <dbReference type="Rhea" id="RHEA:63228"/>
        <dbReference type="ChEBI" id="CHEBI:30616"/>
        <dbReference type="ChEBI" id="CHEBI:33019"/>
        <dbReference type="ChEBI" id="CHEBI:146260"/>
        <dbReference type="ChEBI" id="CHEBI:146261"/>
    </reaction>
</comment>
<dbReference type="Pfam" id="PF01909">
    <property type="entry name" value="NTP_transf_2"/>
    <property type="match status" value="1"/>
</dbReference>
<dbReference type="GO" id="GO:0005524">
    <property type="term" value="F:ATP binding"/>
    <property type="evidence" value="ECO:0007669"/>
    <property type="project" value="UniProtKB-KW"/>
</dbReference>
<dbReference type="InterPro" id="IPR043519">
    <property type="entry name" value="NT_sf"/>
</dbReference>
<keyword evidence="4" id="KW-0548">Nucleotidyltransferase</keyword>
<evidence type="ECO:0000313" key="7">
    <source>
        <dbReference type="EMBL" id="AEI43683.1"/>
    </source>
</evidence>
<proteinExistence type="predicted"/>
<dbReference type="InterPro" id="IPR024172">
    <property type="entry name" value="AadA/Aad9"/>
</dbReference>
<dbReference type="GO" id="GO:0070566">
    <property type="term" value="F:adenylyltransferase activity"/>
    <property type="evidence" value="ECO:0007669"/>
    <property type="project" value="InterPro"/>
</dbReference>
<keyword evidence="1 4" id="KW-0808">Transferase</keyword>
<protein>
    <recommendedName>
        <fullName evidence="4">Spectinomycin 9-adenylyltransferase</fullName>
    </recommendedName>
</protein>
<keyword evidence="4" id="KW-0067">ATP-binding</keyword>